<proteinExistence type="predicted"/>
<evidence type="ECO:0000313" key="3">
    <source>
        <dbReference type="Proteomes" id="UP000186098"/>
    </source>
</evidence>
<dbReference type="SUPFAM" id="SSF54001">
    <property type="entry name" value="Cysteine proteinases"/>
    <property type="match status" value="1"/>
</dbReference>
<dbReference type="Gene3D" id="3.10.620.30">
    <property type="match status" value="1"/>
</dbReference>
<keyword evidence="2" id="KW-0645">Protease</keyword>
<gene>
    <name evidence="2" type="ORF">SAMN05421795_107121</name>
</gene>
<dbReference type="InterPro" id="IPR002931">
    <property type="entry name" value="Transglutaminase-like"/>
</dbReference>
<dbReference type="PANTHER" id="PTHR33490:SF6">
    <property type="entry name" value="SLL1049 PROTEIN"/>
    <property type="match status" value="1"/>
</dbReference>
<dbReference type="Pfam" id="PF01841">
    <property type="entry name" value="Transglut_core"/>
    <property type="match status" value="1"/>
</dbReference>
<evidence type="ECO:0000259" key="1">
    <source>
        <dbReference type="SMART" id="SM00460"/>
    </source>
</evidence>
<dbReference type="InterPro" id="IPR038765">
    <property type="entry name" value="Papain-like_cys_pep_sf"/>
</dbReference>
<dbReference type="Pfam" id="PF08379">
    <property type="entry name" value="Bact_transglu_N"/>
    <property type="match status" value="1"/>
</dbReference>
<dbReference type="OrthoDB" id="9804023at2"/>
<dbReference type="STRING" id="407234.SAMN05421795_107121"/>
<dbReference type="GO" id="GO:0006508">
    <property type="term" value="P:proteolysis"/>
    <property type="evidence" value="ECO:0007669"/>
    <property type="project" value="UniProtKB-KW"/>
</dbReference>
<protein>
    <submittedName>
        <fullName evidence="2">Transglutaminase-like enzyme, putative cysteine protease</fullName>
    </submittedName>
</protein>
<dbReference type="GO" id="GO:0008233">
    <property type="term" value="F:peptidase activity"/>
    <property type="evidence" value="ECO:0007669"/>
    <property type="project" value="UniProtKB-KW"/>
</dbReference>
<evidence type="ECO:0000313" key="2">
    <source>
        <dbReference type="EMBL" id="SIS85421.1"/>
    </source>
</evidence>
<reference evidence="3" key="1">
    <citation type="submission" date="2017-01" db="EMBL/GenBank/DDBJ databases">
        <authorList>
            <person name="Varghese N."/>
            <person name="Submissions S."/>
        </authorList>
    </citation>
    <scope>NUCLEOTIDE SEQUENCE [LARGE SCALE GENOMIC DNA]</scope>
    <source>
        <strain evidence="3">DSM 18714</strain>
    </source>
</reference>
<dbReference type="EMBL" id="FTOM01000007">
    <property type="protein sequence ID" value="SIS85421.1"/>
    <property type="molecule type" value="Genomic_DNA"/>
</dbReference>
<dbReference type="PANTHER" id="PTHR33490">
    <property type="entry name" value="BLR5614 PROTEIN-RELATED"/>
    <property type="match status" value="1"/>
</dbReference>
<keyword evidence="3" id="KW-1185">Reference proteome</keyword>
<organism evidence="2 3">
    <name type="scientific">Phaeovulum vinaykumarii</name>
    <dbReference type="NCBI Taxonomy" id="407234"/>
    <lineage>
        <taxon>Bacteria</taxon>
        <taxon>Pseudomonadati</taxon>
        <taxon>Pseudomonadota</taxon>
        <taxon>Alphaproteobacteria</taxon>
        <taxon>Rhodobacterales</taxon>
        <taxon>Paracoccaceae</taxon>
        <taxon>Phaeovulum</taxon>
    </lineage>
</organism>
<name>A0A1N7MHJ2_9RHOB</name>
<dbReference type="InterPro" id="IPR013589">
    <property type="entry name" value="Bac_transglu_N"/>
</dbReference>
<keyword evidence="2" id="KW-0378">Hydrolase</keyword>
<sequence length="270" mass="28705">MILSVFHETRYSYDAPMRGAVQSLRLFPSRFDGQQVIEWEVSVDNGVRGGRFRDGAGDQVEGWSVRGPLSEVVVRVSGRVATEDLAGVLRGHREQILPAAYLRPTLPTHPDPGLRELANGEAAGGADALDRAHRLAEAVAEAIAYRPGVTHAHTTAAEALALGEGVCQDHAHALIACARLLDMPARYVSGYLLATEDGTPHEAAHAWAEIHVQGLGWVGFDAANGCCPDARYLRLGSGADARDAAPIRGVALGPGSERLDVTVAVEQAQQ</sequence>
<accession>A0A1N7MHJ2</accession>
<feature type="domain" description="Transglutaminase-like" evidence="1">
    <location>
        <begin position="159"/>
        <end position="224"/>
    </location>
</feature>
<dbReference type="Proteomes" id="UP000186098">
    <property type="component" value="Unassembled WGS sequence"/>
</dbReference>
<dbReference type="RefSeq" id="WP_076366857.1">
    <property type="nucleotide sequence ID" value="NZ_FTOM01000007.1"/>
</dbReference>
<dbReference type="AlphaFoldDB" id="A0A1N7MHJ2"/>
<dbReference type="SMART" id="SM00460">
    <property type="entry name" value="TGc"/>
    <property type="match status" value="1"/>
</dbReference>